<keyword evidence="2" id="KW-1185">Reference proteome</keyword>
<dbReference type="Proteomes" id="UP000095283">
    <property type="component" value="Unplaced"/>
</dbReference>
<dbReference type="WBParaSite" id="Hba_02113">
    <property type="protein sequence ID" value="Hba_02113"/>
    <property type="gene ID" value="Hba_02113"/>
</dbReference>
<accession>A0A1I7WBM9</accession>
<evidence type="ECO:0000313" key="3">
    <source>
        <dbReference type="WBParaSite" id="Hba_02113"/>
    </source>
</evidence>
<evidence type="ECO:0000313" key="2">
    <source>
        <dbReference type="Proteomes" id="UP000095283"/>
    </source>
</evidence>
<feature type="transmembrane region" description="Helical" evidence="1">
    <location>
        <begin position="87"/>
        <end position="113"/>
    </location>
</feature>
<name>A0A1I7WBM9_HETBA</name>
<proteinExistence type="predicted"/>
<protein>
    <submittedName>
        <fullName evidence="3">Protein UL42</fullName>
    </submittedName>
</protein>
<organism evidence="2 3">
    <name type="scientific">Heterorhabditis bacteriophora</name>
    <name type="common">Entomopathogenic nematode worm</name>
    <dbReference type="NCBI Taxonomy" id="37862"/>
    <lineage>
        <taxon>Eukaryota</taxon>
        <taxon>Metazoa</taxon>
        <taxon>Ecdysozoa</taxon>
        <taxon>Nematoda</taxon>
        <taxon>Chromadorea</taxon>
        <taxon>Rhabditida</taxon>
        <taxon>Rhabditina</taxon>
        <taxon>Rhabditomorpha</taxon>
        <taxon>Strongyloidea</taxon>
        <taxon>Heterorhabditidae</taxon>
        <taxon>Heterorhabditis</taxon>
    </lineage>
</organism>
<keyword evidence="1" id="KW-0812">Transmembrane</keyword>
<evidence type="ECO:0000256" key="1">
    <source>
        <dbReference type="SAM" id="Phobius"/>
    </source>
</evidence>
<keyword evidence="1" id="KW-1133">Transmembrane helix</keyword>
<dbReference type="AlphaFoldDB" id="A0A1I7WBM9"/>
<keyword evidence="1" id="KW-0472">Membrane</keyword>
<sequence>MKVIWMREREIEYKSPAPINSTQPEKDPHALFPADPFVRLEVPAKSWTVPKLLTLEFNQPTSRPTTSSHEYQLLSWTDIVNREWSTAFLVCSFVILTIMIVMVVFALSMFVYLQTKPKRGRRLHSVDD</sequence>
<reference evidence="3" key="1">
    <citation type="submission" date="2016-11" db="UniProtKB">
        <authorList>
            <consortium name="WormBaseParasite"/>
        </authorList>
    </citation>
    <scope>IDENTIFICATION</scope>
</reference>